<keyword evidence="2 5" id="KW-0436">Ligase</keyword>
<dbReference type="KEGG" id="hmr:Hipma_1648"/>
<dbReference type="Gene3D" id="3.40.50.12780">
    <property type="entry name" value="N-terminal domain of ligase-like"/>
    <property type="match status" value="1"/>
</dbReference>
<evidence type="ECO:0000256" key="2">
    <source>
        <dbReference type="ARBA" id="ARBA00022598"/>
    </source>
</evidence>
<dbReference type="Gene3D" id="3.30.300.30">
    <property type="match status" value="1"/>
</dbReference>
<dbReference type="PANTHER" id="PTHR43201">
    <property type="entry name" value="ACYL-COA SYNTHETASE"/>
    <property type="match status" value="1"/>
</dbReference>
<evidence type="ECO:0000313" key="5">
    <source>
        <dbReference type="EMBL" id="AEA34598.1"/>
    </source>
</evidence>
<dbReference type="GO" id="GO:0031956">
    <property type="term" value="F:medium-chain fatty acid-CoA ligase activity"/>
    <property type="evidence" value="ECO:0007669"/>
    <property type="project" value="TreeGrafter"/>
</dbReference>
<dbReference type="EC" id="6.2.1.26" evidence="5"/>
<evidence type="ECO:0000259" key="3">
    <source>
        <dbReference type="Pfam" id="PF00501"/>
    </source>
</evidence>
<dbReference type="Pfam" id="PF13193">
    <property type="entry name" value="AMP-binding_C"/>
    <property type="match status" value="1"/>
</dbReference>
<dbReference type="OrthoDB" id="9801302at2"/>
<sequence length="446" mass="51101">MSYLIENFKKFDSKLAIIHNDKKYTYKELLEKIEKFLNDFKGKIKKGEVVAILGDYSFENIALLLALYLNKNIIVPITSTNEQEIKERLREANVDKVLKIRNGKPTIDILESKEKHNLIKNLQEQSHSGLILFSSGSTGKPKAMIHDFDNLIEHYKGKKEKNINMLIFLMFDHIGGLNTLLNILSTGAVAIIPKNRNADEVCKIIEEYKIKVLPSSPTFLNLLLMNKSYEKYDLSSLRMITYGTEPMPESLLKKLKETFPKVRFLQTFGTSETGITNTYSKSSDSTLMKIDDPDIEYKIVNGELWLRSKTQVLGYLNAPMNSFTEDGWFKTGDLVEVDKDGYIKIIGRNKDIINVGGEKVFPAEVESVILEIPEVIDCMVYGEKNSITGQTVVVDVVMKEGIDKKEAKKIIRKYCKQKLDNYKIPTKVNLVEKINFGDRFKKIRRR</sequence>
<dbReference type="PANTHER" id="PTHR43201:SF5">
    <property type="entry name" value="MEDIUM-CHAIN ACYL-COA LIGASE ACSF2, MITOCHONDRIAL"/>
    <property type="match status" value="1"/>
</dbReference>
<accession>F2LUK8</accession>
<dbReference type="RefSeq" id="WP_013682624.1">
    <property type="nucleotide sequence ID" value="NC_015318.1"/>
</dbReference>
<proteinExistence type="inferred from homology"/>
<dbReference type="GO" id="GO:0008756">
    <property type="term" value="F:o-succinylbenzoate-CoA ligase activity"/>
    <property type="evidence" value="ECO:0007669"/>
    <property type="project" value="UniProtKB-EC"/>
</dbReference>
<dbReference type="SUPFAM" id="SSF56801">
    <property type="entry name" value="Acetyl-CoA synthetase-like"/>
    <property type="match status" value="1"/>
</dbReference>
<dbReference type="PROSITE" id="PS00455">
    <property type="entry name" value="AMP_BINDING"/>
    <property type="match status" value="1"/>
</dbReference>
<dbReference type="InParanoid" id="F2LUK8"/>
<dbReference type="CDD" id="cd04433">
    <property type="entry name" value="AFD_class_I"/>
    <property type="match status" value="1"/>
</dbReference>
<comment type="similarity">
    <text evidence="1">Belongs to the ATP-dependent AMP-binding enzyme family.</text>
</comment>
<dbReference type="eggNOG" id="COG0318">
    <property type="taxonomic scope" value="Bacteria"/>
</dbReference>
<dbReference type="EMBL" id="CP002606">
    <property type="protein sequence ID" value="AEA34598.1"/>
    <property type="molecule type" value="Genomic_DNA"/>
</dbReference>
<feature type="domain" description="AMP-binding enzyme C-terminal" evidence="4">
    <location>
        <begin position="364"/>
        <end position="434"/>
    </location>
</feature>
<dbReference type="InterPro" id="IPR020845">
    <property type="entry name" value="AMP-binding_CS"/>
</dbReference>
<dbReference type="InterPro" id="IPR025110">
    <property type="entry name" value="AMP-bd_C"/>
</dbReference>
<dbReference type="STRING" id="760142.Hipma_1648"/>
<dbReference type="InterPro" id="IPR042099">
    <property type="entry name" value="ANL_N_sf"/>
</dbReference>
<organism evidence="5 6">
    <name type="scientific">Hippea maritima (strain ATCC 700847 / DSM 10411 / MH2)</name>
    <dbReference type="NCBI Taxonomy" id="760142"/>
    <lineage>
        <taxon>Bacteria</taxon>
        <taxon>Pseudomonadati</taxon>
        <taxon>Campylobacterota</taxon>
        <taxon>Desulfurellia</taxon>
        <taxon>Desulfurellales</taxon>
        <taxon>Hippeaceae</taxon>
        <taxon>Hippea</taxon>
    </lineage>
</organism>
<keyword evidence="6" id="KW-1185">Reference proteome</keyword>
<dbReference type="GO" id="GO:0006631">
    <property type="term" value="P:fatty acid metabolic process"/>
    <property type="evidence" value="ECO:0007669"/>
    <property type="project" value="TreeGrafter"/>
</dbReference>
<name>F2LUK8_HIPMA</name>
<dbReference type="Pfam" id="PF00501">
    <property type="entry name" value="AMP-binding"/>
    <property type="match status" value="1"/>
</dbReference>
<dbReference type="InterPro" id="IPR000873">
    <property type="entry name" value="AMP-dep_synth/lig_dom"/>
</dbReference>
<evidence type="ECO:0000259" key="4">
    <source>
        <dbReference type="Pfam" id="PF13193"/>
    </source>
</evidence>
<protein>
    <submittedName>
        <fullName evidence="5">O-succinylbenzoate--CoA ligase</fullName>
        <ecNumber evidence="5">6.2.1.26</ecNumber>
    </submittedName>
</protein>
<evidence type="ECO:0000256" key="1">
    <source>
        <dbReference type="ARBA" id="ARBA00006432"/>
    </source>
</evidence>
<reference evidence="6" key="2">
    <citation type="submission" date="2011-03" db="EMBL/GenBank/DDBJ databases">
        <title>The complete genome of Hippea maritima DSM 10411.</title>
        <authorList>
            <consortium name="US DOE Joint Genome Institute (JGI-PGF)"/>
            <person name="Lucas S."/>
            <person name="Copeland A."/>
            <person name="Lapidus A."/>
            <person name="Bruce D."/>
            <person name="Goodwin L."/>
            <person name="Pitluck S."/>
            <person name="Peters L."/>
            <person name="Kyrpides N."/>
            <person name="Mavromatis K."/>
            <person name="Pagani I."/>
            <person name="Ivanova N."/>
            <person name="Mikhailova N."/>
            <person name="Lu M."/>
            <person name="Detter J.C."/>
            <person name="Tapia R."/>
            <person name="Han C."/>
            <person name="Land M."/>
            <person name="Hauser L."/>
            <person name="Markowitz V."/>
            <person name="Cheng J.-F."/>
            <person name="Hugenholtz P."/>
            <person name="Woyke T."/>
            <person name="Wu D."/>
            <person name="Spring S."/>
            <person name="Schroeder M."/>
            <person name="Brambilla E."/>
            <person name="Klenk H.-P."/>
            <person name="Eisen J.A."/>
        </authorList>
    </citation>
    <scope>NUCLEOTIDE SEQUENCE [LARGE SCALE GENOMIC DNA]</scope>
    <source>
        <strain evidence="6">ATCC 700847 / DSM 10411 / MH2</strain>
    </source>
</reference>
<dbReference type="HOGENOM" id="CLU_000022_59_13_7"/>
<dbReference type="InterPro" id="IPR045851">
    <property type="entry name" value="AMP-bd_C_sf"/>
</dbReference>
<reference evidence="5 6" key="1">
    <citation type="journal article" date="2011" name="Stand. Genomic Sci.">
        <title>Complete genome sequence of the thermophilic sulfur-reducer Hippea maritima type strain (MH(2)).</title>
        <authorList>
            <person name="Huntemann M."/>
            <person name="Lu M."/>
            <person name="Nolan M."/>
            <person name="Lapidus A."/>
            <person name="Lucas S."/>
            <person name="Hammon N."/>
            <person name="Deshpande S."/>
            <person name="Cheng J.F."/>
            <person name="Tapia R."/>
            <person name="Han C."/>
            <person name="Goodwin L."/>
            <person name="Pitluck S."/>
            <person name="Liolios K."/>
            <person name="Pagani I."/>
            <person name="Ivanova N."/>
            <person name="Ovchinikova G."/>
            <person name="Pati A."/>
            <person name="Chen A."/>
            <person name="Palaniappan K."/>
            <person name="Land M."/>
            <person name="Hauser L."/>
            <person name="Jeffries C.D."/>
            <person name="Detter J.C."/>
            <person name="Brambilla E.M."/>
            <person name="Rohde M."/>
            <person name="Spring S."/>
            <person name="Goker M."/>
            <person name="Woyke T."/>
            <person name="Bristow J."/>
            <person name="Eisen J.A."/>
            <person name="Markowitz V."/>
            <person name="Hugenholtz P."/>
            <person name="Kyrpides N.C."/>
            <person name="Klenk H.P."/>
            <person name="Mavromatis K."/>
        </authorList>
    </citation>
    <scope>NUCLEOTIDE SEQUENCE [LARGE SCALE GENOMIC DNA]</scope>
    <source>
        <strain evidence="6">ATCC 700847 / DSM 10411 / MH2</strain>
    </source>
</reference>
<dbReference type="Proteomes" id="UP000008139">
    <property type="component" value="Chromosome"/>
</dbReference>
<feature type="domain" description="AMP-dependent synthetase/ligase" evidence="3">
    <location>
        <begin position="8"/>
        <end position="316"/>
    </location>
</feature>
<dbReference type="AlphaFoldDB" id="F2LUK8"/>
<evidence type="ECO:0000313" key="6">
    <source>
        <dbReference type="Proteomes" id="UP000008139"/>
    </source>
</evidence>
<gene>
    <name evidence="5" type="ordered locus">Hipma_1648</name>
</gene>